<dbReference type="PROSITE" id="PS00455">
    <property type="entry name" value="AMP_BINDING"/>
    <property type="match status" value="1"/>
</dbReference>
<accession>V5WIM9</accession>
<proteinExistence type="predicted"/>
<dbReference type="OrthoDB" id="311554at2"/>
<dbReference type="GO" id="GO:0016020">
    <property type="term" value="C:membrane"/>
    <property type="evidence" value="ECO:0007669"/>
    <property type="project" value="TreeGrafter"/>
</dbReference>
<dbReference type="Pfam" id="PF00501">
    <property type="entry name" value="AMP-binding"/>
    <property type="match status" value="1"/>
</dbReference>
<dbReference type="PANTHER" id="PTHR43272">
    <property type="entry name" value="LONG-CHAIN-FATTY-ACID--COA LIGASE"/>
    <property type="match status" value="1"/>
</dbReference>
<reference evidence="4 5" key="1">
    <citation type="journal article" date="2015" name="Stand. Genomic Sci.">
        <title>Complete genome sequence and description of Salinispira pacifica gen. nov., sp. nov., a novel spirochaete isolated form a hypersaline microbial mat.</title>
        <authorList>
            <person name="Ben Hania W."/>
            <person name="Joseph M."/>
            <person name="Schumann P."/>
            <person name="Bunk B."/>
            <person name="Fiebig A."/>
            <person name="Sproer C."/>
            <person name="Klenk H.P."/>
            <person name="Fardeau M.L."/>
            <person name="Spring S."/>
        </authorList>
    </citation>
    <scope>NUCLEOTIDE SEQUENCE [LARGE SCALE GENOMIC DNA]</scope>
    <source>
        <strain evidence="4 5">L21-RPul-D2</strain>
    </source>
</reference>
<gene>
    <name evidence="4" type="ORF">L21SP2_2332</name>
</gene>
<dbReference type="InterPro" id="IPR000873">
    <property type="entry name" value="AMP-dep_synth/lig_dom"/>
</dbReference>
<dbReference type="Gene3D" id="3.40.50.12780">
    <property type="entry name" value="N-terminal domain of ligase-like"/>
    <property type="match status" value="1"/>
</dbReference>
<dbReference type="Proteomes" id="UP000018680">
    <property type="component" value="Chromosome"/>
</dbReference>
<dbReference type="GO" id="GO:0005524">
    <property type="term" value="F:ATP binding"/>
    <property type="evidence" value="ECO:0007669"/>
    <property type="project" value="UniProtKB-KW"/>
</dbReference>
<evidence type="ECO:0000313" key="5">
    <source>
        <dbReference type="Proteomes" id="UP000018680"/>
    </source>
</evidence>
<organism evidence="4 5">
    <name type="scientific">Salinispira pacifica</name>
    <dbReference type="NCBI Taxonomy" id="1307761"/>
    <lineage>
        <taxon>Bacteria</taxon>
        <taxon>Pseudomonadati</taxon>
        <taxon>Spirochaetota</taxon>
        <taxon>Spirochaetia</taxon>
        <taxon>Spirochaetales</taxon>
        <taxon>Spirochaetaceae</taxon>
        <taxon>Salinispira</taxon>
    </lineage>
</organism>
<dbReference type="PATRIC" id="fig|1307761.3.peg.2324"/>
<dbReference type="eggNOG" id="COG1022">
    <property type="taxonomic scope" value="Bacteria"/>
</dbReference>
<evidence type="ECO:0000259" key="3">
    <source>
        <dbReference type="Pfam" id="PF00501"/>
    </source>
</evidence>
<keyword evidence="1" id="KW-0547">Nucleotide-binding</keyword>
<evidence type="ECO:0000313" key="4">
    <source>
        <dbReference type="EMBL" id="AHC15687.1"/>
    </source>
</evidence>
<evidence type="ECO:0000256" key="2">
    <source>
        <dbReference type="ARBA" id="ARBA00022840"/>
    </source>
</evidence>
<name>V5WIM9_9SPIO</name>
<dbReference type="HOGENOM" id="CLU_000022_45_5_12"/>
<keyword evidence="4" id="KW-0436">Ligase</keyword>
<feature type="domain" description="AMP-dependent synthetase/ligase" evidence="3">
    <location>
        <begin position="8"/>
        <end position="454"/>
    </location>
</feature>
<dbReference type="RefSeq" id="WP_024268591.1">
    <property type="nucleotide sequence ID" value="NC_023035.1"/>
</dbReference>
<dbReference type="KEGG" id="slr:L21SP2_2332"/>
<dbReference type="InterPro" id="IPR042099">
    <property type="entry name" value="ANL_N_sf"/>
</dbReference>
<dbReference type="STRING" id="1307761.L21SP2_2332"/>
<dbReference type="GO" id="GO:0004467">
    <property type="term" value="F:long-chain fatty acid-CoA ligase activity"/>
    <property type="evidence" value="ECO:0007669"/>
    <property type="project" value="UniProtKB-EC"/>
</dbReference>
<evidence type="ECO:0000256" key="1">
    <source>
        <dbReference type="ARBA" id="ARBA00022741"/>
    </source>
</evidence>
<dbReference type="EMBL" id="CP006939">
    <property type="protein sequence ID" value="AHC15687.1"/>
    <property type="molecule type" value="Genomic_DNA"/>
</dbReference>
<dbReference type="PANTHER" id="PTHR43272:SF33">
    <property type="entry name" value="AMP-BINDING DOMAIN-CONTAINING PROTEIN-RELATED"/>
    <property type="match status" value="1"/>
</dbReference>
<sequence length="643" mass="71185">MNTIIEMLEWSARRYGDRSYLKIKGENRWNETSFRQADDLSSAAAGWFLRRGTPRGERCIILSEGSSQWVLGELAVLKAGLVSVPLSIQLLSEEIAYRQNHSRAAYFMVSANLLPKLLQSLESFSASPFIILLDEPGQDQIEKLNSLGMTEGEHYIRWKEILTQGREIVSGKPELLKNSLAEISPDDTATISYTSGTTGTPKGIMLTHRNYVANSTAAADDFQLPEGSAETLVILPLDHSFAHTVVIYAGIYKGITLWFVDARGGSSRMVRNIPVNLLEAQPSFLLTVPALSGNFMKKIQQGVREKGGLVSRLFDAGIEAGIAMIGDGYRRPSLGVRLRHALPFFLARTLIFPAVVKQVFGSRIGFCVGGGAILEVKQQEFFAALGVPVFQGYGLTEATPVICTNTPARHKFGSSGSVLHNVDCKIIREDGSAAETGETGELVITAPSVMKGYYRNEEASREALHNGSLHTGDRGYFDEDGFLYVVGRQKALLINPSGEKYPPEEIEEAVINTGDLFDQVMAYCDHQPATTVLLTLNREACAHAFQQEGIENADDALEYLNKEFSSCRDPEVAGKKIPLMWTPKVFEILEEPFSTENGLLNSTMKIVRHKVATAYEERIRQIYEDNSVFNSRNRETITNLFFK</sequence>
<keyword evidence="2" id="KW-0067">ATP-binding</keyword>
<keyword evidence="5" id="KW-1185">Reference proteome</keyword>
<protein>
    <submittedName>
        <fullName evidence="4">Long-chain-fatty-acid--CoA ligase</fullName>
        <ecNumber evidence="4">6.2.1.3</ecNumber>
    </submittedName>
</protein>
<dbReference type="EC" id="6.2.1.3" evidence="4"/>
<dbReference type="SUPFAM" id="SSF56801">
    <property type="entry name" value="Acetyl-CoA synthetase-like"/>
    <property type="match status" value="1"/>
</dbReference>
<dbReference type="InterPro" id="IPR020845">
    <property type="entry name" value="AMP-binding_CS"/>
</dbReference>
<dbReference type="AlphaFoldDB" id="V5WIM9"/>